<dbReference type="AlphaFoldDB" id="A0A9N9HKE9"/>
<accession>A0A9N9HKE9</accession>
<keyword evidence="2" id="KW-1185">Reference proteome</keyword>
<name>A0A9N9HKE9_9GLOM</name>
<proteinExistence type="predicted"/>
<comment type="caution">
    <text evidence="1">The sequence shown here is derived from an EMBL/GenBank/DDBJ whole genome shotgun (WGS) entry which is preliminary data.</text>
</comment>
<reference evidence="1" key="1">
    <citation type="submission" date="2021-06" db="EMBL/GenBank/DDBJ databases">
        <authorList>
            <person name="Kallberg Y."/>
            <person name="Tangrot J."/>
            <person name="Rosling A."/>
        </authorList>
    </citation>
    <scope>NUCLEOTIDE SEQUENCE</scope>
    <source>
        <strain evidence="1">FL966</strain>
    </source>
</reference>
<gene>
    <name evidence="1" type="ORF">CPELLU_LOCUS11269</name>
</gene>
<organism evidence="1 2">
    <name type="scientific">Cetraspora pellucida</name>
    <dbReference type="NCBI Taxonomy" id="1433469"/>
    <lineage>
        <taxon>Eukaryota</taxon>
        <taxon>Fungi</taxon>
        <taxon>Fungi incertae sedis</taxon>
        <taxon>Mucoromycota</taxon>
        <taxon>Glomeromycotina</taxon>
        <taxon>Glomeromycetes</taxon>
        <taxon>Diversisporales</taxon>
        <taxon>Gigasporaceae</taxon>
        <taxon>Cetraspora</taxon>
    </lineage>
</organism>
<sequence length="55" mass="6425">KKNLATSDYNKEVIETEPESNDENNMLDYSTLNIESNKKEIFKILKIIMKDLVGY</sequence>
<dbReference type="EMBL" id="CAJVQA010009843">
    <property type="protein sequence ID" value="CAG8690458.1"/>
    <property type="molecule type" value="Genomic_DNA"/>
</dbReference>
<evidence type="ECO:0000313" key="1">
    <source>
        <dbReference type="EMBL" id="CAG8690458.1"/>
    </source>
</evidence>
<dbReference type="Proteomes" id="UP000789759">
    <property type="component" value="Unassembled WGS sequence"/>
</dbReference>
<dbReference type="OrthoDB" id="2473102at2759"/>
<protein>
    <submittedName>
        <fullName evidence="1">5314_t:CDS:1</fullName>
    </submittedName>
</protein>
<feature type="non-terminal residue" evidence="1">
    <location>
        <position position="1"/>
    </location>
</feature>
<evidence type="ECO:0000313" key="2">
    <source>
        <dbReference type="Proteomes" id="UP000789759"/>
    </source>
</evidence>